<feature type="chain" id="PRO_5046070744" description="Outer membrane protein beta-barrel domain-containing protein" evidence="1">
    <location>
        <begin position="24"/>
        <end position="253"/>
    </location>
</feature>
<dbReference type="RefSeq" id="WP_116822925.1">
    <property type="nucleotide sequence ID" value="NZ_JAEMEF010000002.1"/>
</dbReference>
<dbReference type="Pfam" id="PF19515">
    <property type="entry name" value="DUF6048"/>
    <property type="match status" value="1"/>
</dbReference>
<keyword evidence="1" id="KW-0732">Signal</keyword>
<gene>
    <name evidence="2" type="ORF">JAO71_02975</name>
</gene>
<feature type="signal peptide" evidence="1">
    <location>
        <begin position="1"/>
        <end position="23"/>
    </location>
</feature>
<name>A0ABS1WI05_9FLAO</name>
<comment type="caution">
    <text evidence="2">The sequence shown here is derived from an EMBL/GenBank/DDBJ whole genome shotgun (WGS) entry which is preliminary data.</text>
</comment>
<evidence type="ECO:0000313" key="2">
    <source>
        <dbReference type="EMBL" id="MBL7558755.1"/>
    </source>
</evidence>
<dbReference type="InterPro" id="IPR046111">
    <property type="entry name" value="DUF6048"/>
</dbReference>
<organism evidence="2 3">
    <name type="scientific">Olleya sediminilitoris</name>
    <dbReference type="NCBI Taxonomy" id="2795739"/>
    <lineage>
        <taxon>Bacteria</taxon>
        <taxon>Pseudomonadati</taxon>
        <taxon>Bacteroidota</taxon>
        <taxon>Flavobacteriia</taxon>
        <taxon>Flavobacteriales</taxon>
        <taxon>Flavobacteriaceae</taxon>
    </lineage>
</organism>
<proteinExistence type="predicted"/>
<evidence type="ECO:0008006" key="4">
    <source>
        <dbReference type="Google" id="ProtNLM"/>
    </source>
</evidence>
<protein>
    <recommendedName>
        <fullName evidence="4">Outer membrane protein beta-barrel domain-containing protein</fullName>
    </recommendedName>
</protein>
<keyword evidence="3" id="KW-1185">Reference proteome</keyword>
<evidence type="ECO:0000256" key="1">
    <source>
        <dbReference type="SAM" id="SignalP"/>
    </source>
</evidence>
<dbReference type="Proteomes" id="UP000605013">
    <property type="component" value="Unassembled WGS sequence"/>
</dbReference>
<accession>A0ABS1WI05</accession>
<sequence>MTQRHTTFFIINFLLCLYGTLQAQNTVEATQIKQDTLKLQYGLRIGTDASKLIRTALDDNYTGFEINGDYRLTENWFIAGEIGNEEKTTTNDFLSVTAKGSYFKAGFDYNMYDNWAGLDNMIFAGFRIGASTFSQTRTNYTVYSTDQYWTPQNSSSDSLESSGLSAIWVELIIGIKAEVLNNLYLGINTQLKGMITQDQPVEFENLYVPGFNKTFDSGRIGVGYSYTVSYMIPIFKKKKNKTKKEEEEEEIKE</sequence>
<reference evidence="2 3" key="1">
    <citation type="submission" date="2020-12" db="EMBL/GenBank/DDBJ databases">
        <title>Olleya sediminilitoris sp. nov., isolated from a tidal flat.</title>
        <authorList>
            <person name="Park S."/>
            <person name="Yoon J.-H."/>
        </authorList>
    </citation>
    <scope>NUCLEOTIDE SEQUENCE [LARGE SCALE GENOMIC DNA]</scope>
    <source>
        <strain evidence="2 3">YSTF-M6</strain>
    </source>
</reference>
<dbReference type="EMBL" id="JAEMEF010000002">
    <property type="protein sequence ID" value="MBL7558755.1"/>
    <property type="molecule type" value="Genomic_DNA"/>
</dbReference>
<evidence type="ECO:0000313" key="3">
    <source>
        <dbReference type="Proteomes" id="UP000605013"/>
    </source>
</evidence>